<dbReference type="AlphaFoldDB" id="A0A0B2WVT8"/>
<keyword evidence="3" id="KW-0809">Transit peptide</keyword>
<organism evidence="9 10">
    <name type="scientific">Metarhizium album (strain ARSEF 1941)</name>
    <dbReference type="NCBI Taxonomy" id="1081103"/>
    <lineage>
        <taxon>Eukaryota</taxon>
        <taxon>Fungi</taxon>
        <taxon>Dikarya</taxon>
        <taxon>Ascomycota</taxon>
        <taxon>Pezizomycotina</taxon>
        <taxon>Sordariomycetes</taxon>
        <taxon>Hypocreomycetidae</taxon>
        <taxon>Hypocreales</taxon>
        <taxon>Clavicipitaceae</taxon>
        <taxon>Metarhizium</taxon>
    </lineage>
</organism>
<dbReference type="GO" id="GO:0051536">
    <property type="term" value="F:iron-sulfur cluster binding"/>
    <property type="evidence" value="ECO:0007669"/>
    <property type="project" value="UniProtKB-KW"/>
</dbReference>
<dbReference type="GO" id="GO:0006412">
    <property type="term" value="P:translation"/>
    <property type="evidence" value="ECO:0007669"/>
    <property type="project" value="InterPro"/>
</dbReference>
<keyword evidence="6" id="KW-0496">Mitochondrion</keyword>
<dbReference type="STRING" id="1081103.A0A0B2WVT8"/>
<dbReference type="Pfam" id="PF09243">
    <property type="entry name" value="Rsm22"/>
    <property type="match status" value="1"/>
</dbReference>
<name>A0A0B2WVT8_METAS</name>
<comment type="subcellular location">
    <subcellularLocation>
        <location evidence="1">Mitochondrion</location>
    </subcellularLocation>
</comment>
<gene>
    <name evidence="9" type="ORF">MAM_02160</name>
</gene>
<evidence type="ECO:0000256" key="1">
    <source>
        <dbReference type="ARBA" id="ARBA00004173"/>
    </source>
</evidence>
<dbReference type="GO" id="GO:0003735">
    <property type="term" value="F:structural constituent of ribosome"/>
    <property type="evidence" value="ECO:0007669"/>
    <property type="project" value="TreeGrafter"/>
</dbReference>
<feature type="compositionally biased region" description="Basic and acidic residues" evidence="8">
    <location>
        <begin position="91"/>
        <end position="107"/>
    </location>
</feature>
<dbReference type="InterPro" id="IPR052571">
    <property type="entry name" value="Mt_RNA_Methyltransferase"/>
</dbReference>
<dbReference type="RefSeq" id="XP_040681302.1">
    <property type="nucleotide sequence ID" value="XM_040820959.1"/>
</dbReference>
<feature type="region of interest" description="Disordered" evidence="8">
    <location>
        <begin position="87"/>
        <end position="126"/>
    </location>
</feature>
<dbReference type="GeneID" id="63736615"/>
<dbReference type="PANTHER" id="PTHR13184:SF5">
    <property type="entry name" value="METHYLTRANSFERASE-LIKE PROTEIN 17, MITOCHONDRIAL"/>
    <property type="match status" value="1"/>
</dbReference>
<keyword evidence="2" id="KW-0479">Metal-binding</keyword>
<keyword evidence="10" id="KW-1185">Reference proteome</keyword>
<evidence type="ECO:0000313" key="10">
    <source>
        <dbReference type="Proteomes" id="UP000030816"/>
    </source>
</evidence>
<feature type="region of interest" description="Disordered" evidence="8">
    <location>
        <begin position="600"/>
        <end position="690"/>
    </location>
</feature>
<keyword evidence="9" id="KW-0689">Ribosomal protein</keyword>
<evidence type="ECO:0000256" key="4">
    <source>
        <dbReference type="ARBA" id="ARBA00023004"/>
    </source>
</evidence>
<evidence type="ECO:0000256" key="3">
    <source>
        <dbReference type="ARBA" id="ARBA00022946"/>
    </source>
</evidence>
<evidence type="ECO:0000256" key="7">
    <source>
        <dbReference type="ARBA" id="ARBA00045681"/>
    </source>
</evidence>
<reference evidence="9 10" key="1">
    <citation type="journal article" date="2014" name="Proc. Natl. Acad. Sci. U.S.A.">
        <title>Trajectory and genomic determinants of fungal-pathogen speciation and host adaptation.</title>
        <authorList>
            <person name="Hu X."/>
            <person name="Xiao G."/>
            <person name="Zheng P."/>
            <person name="Shang Y."/>
            <person name="Su Y."/>
            <person name="Zhang X."/>
            <person name="Liu X."/>
            <person name="Zhan S."/>
            <person name="St Leger R.J."/>
            <person name="Wang C."/>
        </authorList>
    </citation>
    <scope>NUCLEOTIDE SEQUENCE [LARGE SCALE GENOMIC DNA]</scope>
    <source>
        <strain evidence="9 10">ARSEF 1941</strain>
    </source>
</reference>
<feature type="compositionally biased region" description="Acidic residues" evidence="8">
    <location>
        <begin position="672"/>
        <end position="683"/>
    </location>
</feature>
<dbReference type="GO" id="GO:0046872">
    <property type="term" value="F:metal ion binding"/>
    <property type="evidence" value="ECO:0007669"/>
    <property type="project" value="UniProtKB-KW"/>
</dbReference>
<dbReference type="HOGENOM" id="CLU_007075_0_1_1"/>
<evidence type="ECO:0000256" key="6">
    <source>
        <dbReference type="ARBA" id="ARBA00023128"/>
    </source>
</evidence>
<evidence type="ECO:0000256" key="5">
    <source>
        <dbReference type="ARBA" id="ARBA00023014"/>
    </source>
</evidence>
<dbReference type="Proteomes" id="UP000030816">
    <property type="component" value="Unassembled WGS sequence"/>
</dbReference>
<keyword evidence="9" id="KW-0687">Ribonucleoprotein</keyword>
<keyword evidence="5" id="KW-0411">Iron-sulfur</keyword>
<feature type="compositionally biased region" description="Basic residues" evidence="8">
    <location>
        <begin position="639"/>
        <end position="649"/>
    </location>
</feature>
<sequence length="690" mass="77334">MGHVSPRPDDKGTLLRQLDCGKFEEVTYKIDQRIQHIEESHDADAEYPCTPGSETVEKRPGYVDVIARSQREHDALKRLAEDFEAAQNSRVLKEDEGAGTEQEHMEQGESSSWPPEEEQVSGERELGETRRFHQYTLEGRFHGSPVEIPLPRDEFILPIRELLERSHLKHVKQAAEAAFGGPGLPTSPSTPEGRKNGLMGGVGLPPDQRQMSEIEADAFLAGYLPPAYASVMSILREVRRRVGGGWIQSRLKQGQQGCFSVLDAGAGGAGLVAWEQVVKAEWCLLKEKGEVIGPRPTGRKTVVAASDRLRHRLKHFLHDTTFLPRLPDYEHSGEMQGEHLDAGAKPQTRKSFDIIIASHLFLKEKQDHYRQAILNNLWSLLDKNGGILIVLEKAHPRGFEAVAHVRDTVLNQFLLPESGEAKISAEDLNPAYHRELETGHIVAPCSNHGPCPMYQEPGQSKGRKDYCRFNQRFVQPSFYSQMLGKHANNQGEVEFSYVAIQRGSPRSSHLAGPEATALAFQGYEKSQERPDMQTLPRLVLPPLKRKGHVTLDVCTAEGKIERWTVPKSFSKLAYHDARKSRWGDLWALGAKTRVARNVRAGVGKDDGGKRAAAADKKKRRKVEVAMDNGRLAATEKHAPKDRRPKSKAAKQRDLMKELFDAEAREEAQLDRELDEEAEAELEEAERRAQL</sequence>
<protein>
    <submittedName>
        <fullName evidence="9">Ribosomal protein Rsm22, bacterial-type</fullName>
    </submittedName>
</protein>
<feature type="compositionally biased region" description="Basic and acidic residues" evidence="8">
    <location>
        <begin position="650"/>
        <end position="671"/>
    </location>
</feature>
<evidence type="ECO:0000256" key="8">
    <source>
        <dbReference type="SAM" id="MobiDB-lite"/>
    </source>
</evidence>
<evidence type="ECO:0000256" key="2">
    <source>
        <dbReference type="ARBA" id="ARBA00022723"/>
    </source>
</evidence>
<proteinExistence type="predicted"/>
<feature type="region of interest" description="Disordered" evidence="8">
    <location>
        <begin position="179"/>
        <end position="203"/>
    </location>
</feature>
<evidence type="ECO:0000313" key="9">
    <source>
        <dbReference type="EMBL" id="KHO00237.1"/>
    </source>
</evidence>
<dbReference type="GO" id="GO:0005763">
    <property type="term" value="C:mitochondrial small ribosomal subunit"/>
    <property type="evidence" value="ECO:0007669"/>
    <property type="project" value="TreeGrafter"/>
</dbReference>
<dbReference type="PANTHER" id="PTHR13184">
    <property type="entry name" value="37S RIBOSOMAL PROTEIN S22"/>
    <property type="match status" value="1"/>
</dbReference>
<comment type="function">
    <text evidence="7">Mitochondrial ribosome (mitoribosome) assembly factor. Binds at the interface of the head and body domains of the mitochondrial small ribosomal subunit (mt-SSU), occluding the mRNA channel and preventing compaction of the head domain towards the body. Probable inactive methyltransferase: retains the characteristic folding and ability to bind S-adenosyl-L-methionine, but it probably lost its methyltransferase activity.</text>
</comment>
<dbReference type="EMBL" id="AZHE01000003">
    <property type="protein sequence ID" value="KHO00237.1"/>
    <property type="molecule type" value="Genomic_DNA"/>
</dbReference>
<feature type="compositionally biased region" description="Basic and acidic residues" evidence="8">
    <location>
        <begin position="602"/>
        <end position="615"/>
    </location>
</feature>
<dbReference type="InterPro" id="IPR015324">
    <property type="entry name" value="Ribosomal_Rsm22-like"/>
</dbReference>
<comment type="caution">
    <text evidence="9">The sequence shown here is derived from an EMBL/GenBank/DDBJ whole genome shotgun (WGS) entry which is preliminary data.</text>
</comment>
<dbReference type="OrthoDB" id="421327at2759"/>
<dbReference type="GO" id="GO:0008168">
    <property type="term" value="F:methyltransferase activity"/>
    <property type="evidence" value="ECO:0007669"/>
    <property type="project" value="InterPro"/>
</dbReference>
<accession>A0A0B2WVT8</accession>
<keyword evidence="4" id="KW-0408">Iron</keyword>